<proteinExistence type="predicted"/>
<reference evidence="2" key="1">
    <citation type="submission" date="2005-09" db="EMBL/GenBank/DDBJ databases">
        <authorList>
            <person name="Mural R.J."/>
            <person name="Li P.W."/>
            <person name="Adams M.D."/>
            <person name="Amanatides P.G."/>
            <person name="Baden-Tillson H."/>
            <person name="Barnstead M."/>
            <person name="Chin S.H."/>
            <person name="Dew I."/>
            <person name="Evans C.A."/>
            <person name="Ferriera S."/>
            <person name="Flanigan M."/>
            <person name="Fosler C."/>
            <person name="Glodek A."/>
            <person name="Gu Z."/>
            <person name="Holt R.A."/>
            <person name="Jennings D."/>
            <person name="Kraft C.L."/>
            <person name="Lu F."/>
            <person name="Nguyen T."/>
            <person name="Nusskern D.R."/>
            <person name="Pfannkoch C.M."/>
            <person name="Sitter C."/>
            <person name="Sutton G.G."/>
            <person name="Venter J.C."/>
            <person name="Wang Z."/>
            <person name="Woodage T."/>
            <person name="Zheng X.H."/>
            <person name="Zhong F."/>
        </authorList>
    </citation>
    <scope>NUCLEOTIDE SEQUENCE [LARGE SCALE GENOMIC DNA]</scope>
    <source>
        <strain>BN</strain>
        <strain evidence="2">Sprague-Dawley</strain>
    </source>
</reference>
<evidence type="ECO:0000313" key="1">
    <source>
        <dbReference type="EMBL" id="EDL82946.1"/>
    </source>
</evidence>
<dbReference type="Proteomes" id="UP000234681">
    <property type="component" value="Chromosome 2"/>
</dbReference>
<organism evidence="1 2">
    <name type="scientific">Rattus norvegicus</name>
    <name type="common">Rat</name>
    <dbReference type="NCBI Taxonomy" id="10116"/>
    <lineage>
        <taxon>Eukaryota</taxon>
        <taxon>Metazoa</taxon>
        <taxon>Chordata</taxon>
        <taxon>Craniata</taxon>
        <taxon>Vertebrata</taxon>
        <taxon>Euteleostomi</taxon>
        <taxon>Mammalia</taxon>
        <taxon>Eutheria</taxon>
        <taxon>Euarchontoglires</taxon>
        <taxon>Glires</taxon>
        <taxon>Rodentia</taxon>
        <taxon>Myomorpha</taxon>
        <taxon>Muroidea</taxon>
        <taxon>Muridae</taxon>
        <taxon>Murinae</taxon>
        <taxon>Rattus</taxon>
    </lineage>
</organism>
<sequence length="20" mass="2245">MNKYSVATSCIMESPRNSIL</sequence>
<accession>A6KJN5</accession>
<gene>
    <name evidence="1" type="ORF">rCG_23678</name>
</gene>
<dbReference type="EMBL" id="CH474058">
    <property type="protein sequence ID" value="EDL82946.1"/>
    <property type="molecule type" value="Genomic_DNA"/>
</dbReference>
<evidence type="ECO:0000313" key="2">
    <source>
        <dbReference type="Proteomes" id="UP000234681"/>
    </source>
</evidence>
<protein>
    <submittedName>
        <fullName evidence="1">RCG23678</fullName>
    </submittedName>
</protein>
<name>A6KJN5_RAT</name>
<dbReference type="AlphaFoldDB" id="A6KJN5"/>